<dbReference type="Proteomes" id="UP000271925">
    <property type="component" value="Unassembled WGS sequence"/>
</dbReference>
<dbReference type="AlphaFoldDB" id="A0A3P1BSW6"/>
<proteinExistence type="predicted"/>
<protein>
    <submittedName>
        <fullName evidence="1">Gliding motility lipoprotein GldD</fullName>
    </submittedName>
</protein>
<organism evidence="1 2">
    <name type="scientific">Larkinella rosea</name>
    <dbReference type="NCBI Taxonomy" id="2025312"/>
    <lineage>
        <taxon>Bacteria</taxon>
        <taxon>Pseudomonadati</taxon>
        <taxon>Bacteroidota</taxon>
        <taxon>Cytophagia</taxon>
        <taxon>Cytophagales</taxon>
        <taxon>Spirosomataceae</taxon>
        <taxon>Larkinella</taxon>
    </lineage>
</organism>
<dbReference type="OrthoDB" id="679501at2"/>
<dbReference type="NCBIfam" id="TIGR03512">
    <property type="entry name" value="GldD_lipo"/>
    <property type="match status" value="1"/>
</dbReference>
<dbReference type="EMBL" id="RQJO01000008">
    <property type="protein sequence ID" value="RRB04200.1"/>
    <property type="molecule type" value="Genomic_DNA"/>
</dbReference>
<sequence length="217" mass="24659">MARHETAGLFRLLFQVTSHPSVTKFLFVLSAVLLAACGSRDADNYVPKPKGYNRIDLPAHQYQALKEAHPYTFEYSRQARILPDTFRGAQPHWIFINYPAFSASVQLTYHPVQHNEKRLAGMIADSYKLAAMHNEKAYAFKEEVVQLPSGLKADMLSITGEVPSQLQFFTTDTTTHFLRGAVYFNVATRNDSLAPVIDYLRKDVLHLLKTLRWKQGS</sequence>
<accession>A0A3P1BSW6</accession>
<keyword evidence="2" id="KW-1185">Reference proteome</keyword>
<evidence type="ECO:0000313" key="2">
    <source>
        <dbReference type="Proteomes" id="UP000271925"/>
    </source>
</evidence>
<comment type="caution">
    <text evidence="1">The sequence shown here is derived from an EMBL/GenBank/DDBJ whole genome shotgun (WGS) entry which is preliminary data.</text>
</comment>
<evidence type="ECO:0000313" key="1">
    <source>
        <dbReference type="EMBL" id="RRB04200.1"/>
    </source>
</evidence>
<gene>
    <name evidence="1" type="primary">gldD</name>
    <name evidence="1" type="ORF">EHT25_11815</name>
</gene>
<dbReference type="InterPro" id="IPR019850">
    <property type="entry name" value="GldD-like"/>
</dbReference>
<keyword evidence="1" id="KW-0449">Lipoprotein</keyword>
<dbReference type="Pfam" id="PF25593">
    <property type="entry name" value="GldD_lipo"/>
    <property type="match status" value="1"/>
</dbReference>
<reference evidence="1 2" key="1">
    <citation type="submission" date="2018-11" db="EMBL/GenBank/DDBJ databases">
        <authorList>
            <person name="Zhou Z."/>
            <person name="Wang G."/>
        </authorList>
    </citation>
    <scope>NUCLEOTIDE SEQUENCE [LARGE SCALE GENOMIC DNA]</scope>
    <source>
        <strain evidence="1 2">KCTC52004</strain>
    </source>
</reference>
<name>A0A3P1BSW6_9BACT</name>